<proteinExistence type="predicted"/>
<reference evidence="1 2" key="1">
    <citation type="submission" date="2023-10" db="EMBL/GenBank/DDBJ databases">
        <title>Noviherbaspirillum sp. CPCC 100848 genome assembly.</title>
        <authorList>
            <person name="Li X.Y."/>
            <person name="Fang X.M."/>
        </authorList>
    </citation>
    <scope>NUCLEOTIDE SEQUENCE [LARGE SCALE GENOMIC DNA]</scope>
    <source>
        <strain evidence="1 2">CPCC 100848</strain>
    </source>
</reference>
<protein>
    <recommendedName>
        <fullName evidence="3">TraR/DksA family transcriptional regulator</fullName>
    </recommendedName>
</protein>
<dbReference type="Proteomes" id="UP001352263">
    <property type="component" value="Unassembled WGS sequence"/>
</dbReference>
<evidence type="ECO:0000313" key="1">
    <source>
        <dbReference type="EMBL" id="MEC4721728.1"/>
    </source>
</evidence>
<sequence>MLHSLPFLYPRLFLGKEPPSITISEGWQRLVIDMCAAIDAALPNGMVEDFYIESIKEERARLSVRYHGTFTPEVANIIDAIEDLSTTVCEDCGEAGRQRSDGWMRCLCDFCEKERLIRLNRKN</sequence>
<evidence type="ECO:0000313" key="2">
    <source>
        <dbReference type="Proteomes" id="UP001352263"/>
    </source>
</evidence>
<name>A0ABU6JE83_9BURK</name>
<accession>A0ABU6JE83</accession>
<dbReference type="EMBL" id="JAWIIV010000021">
    <property type="protein sequence ID" value="MEC4721728.1"/>
    <property type="molecule type" value="Genomic_DNA"/>
</dbReference>
<dbReference type="RefSeq" id="WP_326508415.1">
    <property type="nucleotide sequence ID" value="NZ_JAWIIV010000021.1"/>
</dbReference>
<keyword evidence="2" id="KW-1185">Reference proteome</keyword>
<comment type="caution">
    <text evidence="1">The sequence shown here is derived from an EMBL/GenBank/DDBJ whole genome shotgun (WGS) entry which is preliminary data.</text>
</comment>
<gene>
    <name evidence="1" type="ORF">RY831_21400</name>
</gene>
<organism evidence="1 2">
    <name type="scientific">Noviherbaspirillum album</name>
    <dbReference type="NCBI Taxonomy" id="3080276"/>
    <lineage>
        <taxon>Bacteria</taxon>
        <taxon>Pseudomonadati</taxon>
        <taxon>Pseudomonadota</taxon>
        <taxon>Betaproteobacteria</taxon>
        <taxon>Burkholderiales</taxon>
        <taxon>Oxalobacteraceae</taxon>
        <taxon>Noviherbaspirillum</taxon>
    </lineage>
</organism>
<evidence type="ECO:0008006" key="3">
    <source>
        <dbReference type="Google" id="ProtNLM"/>
    </source>
</evidence>